<feature type="compositionally biased region" description="Polar residues" evidence="1">
    <location>
        <begin position="184"/>
        <end position="209"/>
    </location>
</feature>
<accession>A0A0A0LHS4</accession>
<keyword evidence="2" id="KW-1133">Transmembrane helix</keyword>
<feature type="transmembrane region" description="Helical" evidence="2">
    <location>
        <begin position="511"/>
        <end position="530"/>
    </location>
</feature>
<reference evidence="3 4" key="1">
    <citation type="journal article" date="2009" name="Nat. Genet.">
        <title>The genome of the cucumber, Cucumis sativus L.</title>
        <authorList>
            <person name="Huang S."/>
            <person name="Li R."/>
            <person name="Zhang Z."/>
            <person name="Li L."/>
            <person name="Gu X."/>
            <person name="Fan W."/>
            <person name="Lucas W.J."/>
            <person name="Wang X."/>
            <person name="Xie B."/>
            <person name="Ni P."/>
            <person name="Ren Y."/>
            <person name="Zhu H."/>
            <person name="Li J."/>
            <person name="Lin K."/>
            <person name="Jin W."/>
            <person name="Fei Z."/>
            <person name="Li G."/>
            <person name="Staub J."/>
            <person name="Kilian A."/>
            <person name="van der Vossen E.A."/>
            <person name="Wu Y."/>
            <person name="Guo J."/>
            <person name="He J."/>
            <person name="Jia Z."/>
            <person name="Ren Y."/>
            <person name="Tian G."/>
            <person name="Lu Y."/>
            <person name="Ruan J."/>
            <person name="Qian W."/>
            <person name="Wang M."/>
            <person name="Huang Q."/>
            <person name="Li B."/>
            <person name="Xuan Z."/>
            <person name="Cao J."/>
            <person name="Asan"/>
            <person name="Wu Z."/>
            <person name="Zhang J."/>
            <person name="Cai Q."/>
            <person name="Bai Y."/>
            <person name="Zhao B."/>
            <person name="Han Y."/>
            <person name="Li Y."/>
            <person name="Li X."/>
            <person name="Wang S."/>
            <person name="Shi Q."/>
            <person name="Liu S."/>
            <person name="Cho W.K."/>
            <person name="Kim J.Y."/>
            <person name="Xu Y."/>
            <person name="Heller-Uszynska K."/>
            <person name="Miao H."/>
            <person name="Cheng Z."/>
            <person name="Zhang S."/>
            <person name="Wu J."/>
            <person name="Yang Y."/>
            <person name="Kang H."/>
            <person name="Li M."/>
            <person name="Liang H."/>
            <person name="Ren X."/>
            <person name="Shi Z."/>
            <person name="Wen M."/>
            <person name="Jian M."/>
            <person name="Yang H."/>
            <person name="Zhang G."/>
            <person name="Yang Z."/>
            <person name="Chen R."/>
            <person name="Liu S."/>
            <person name="Li J."/>
            <person name="Ma L."/>
            <person name="Liu H."/>
            <person name="Zhou Y."/>
            <person name="Zhao J."/>
            <person name="Fang X."/>
            <person name="Li G."/>
            <person name="Fang L."/>
            <person name="Li Y."/>
            <person name="Liu D."/>
            <person name="Zheng H."/>
            <person name="Zhang Y."/>
            <person name="Qin N."/>
            <person name="Li Z."/>
            <person name="Yang G."/>
            <person name="Yang S."/>
            <person name="Bolund L."/>
            <person name="Kristiansen K."/>
            <person name="Zheng H."/>
            <person name="Li S."/>
            <person name="Zhang X."/>
            <person name="Yang H."/>
            <person name="Wang J."/>
            <person name="Sun R."/>
            <person name="Zhang B."/>
            <person name="Jiang S."/>
            <person name="Wang J."/>
            <person name="Du Y."/>
            <person name="Li S."/>
        </authorList>
    </citation>
    <scope>NUCLEOTIDE SEQUENCE [LARGE SCALE GENOMIC DNA]</scope>
    <source>
        <strain evidence="4">cv. 9930</strain>
    </source>
</reference>
<feature type="compositionally biased region" description="Basic and acidic residues" evidence="1">
    <location>
        <begin position="490"/>
        <end position="505"/>
    </location>
</feature>
<reference evidence="3 4" key="2">
    <citation type="journal article" date="2009" name="PLoS ONE">
        <title>An integrated genetic and cytogenetic map of the cucumber genome.</title>
        <authorList>
            <person name="Ren Y."/>
            <person name="Zhang Z."/>
            <person name="Liu J."/>
            <person name="Staub J.E."/>
            <person name="Han Y."/>
            <person name="Cheng Z."/>
            <person name="Li X."/>
            <person name="Lu J."/>
            <person name="Miao H."/>
            <person name="Kang H."/>
            <person name="Xie B."/>
            <person name="Gu X."/>
            <person name="Wang X."/>
            <person name="Du Y."/>
            <person name="Jin W."/>
            <person name="Huang S."/>
        </authorList>
    </citation>
    <scope>NUCLEOTIDE SEQUENCE [LARGE SCALE GENOMIC DNA]</scope>
    <source>
        <strain evidence="4">cv. 9930</strain>
    </source>
</reference>
<dbReference type="PANTHER" id="PTHR36810:SF1">
    <property type="entry name" value="OS05G0232200 PROTEIN"/>
    <property type="match status" value="1"/>
</dbReference>
<dbReference type="Gramene" id="KGN60539">
    <property type="protein sequence ID" value="KGN60539"/>
    <property type="gene ID" value="Csa_2G000470"/>
</dbReference>
<organism evidence="3 4">
    <name type="scientific">Cucumis sativus</name>
    <name type="common">Cucumber</name>
    <dbReference type="NCBI Taxonomy" id="3659"/>
    <lineage>
        <taxon>Eukaryota</taxon>
        <taxon>Viridiplantae</taxon>
        <taxon>Streptophyta</taxon>
        <taxon>Embryophyta</taxon>
        <taxon>Tracheophyta</taxon>
        <taxon>Spermatophyta</taxon>
        <taxon>Magnoliopsida</taxon>
        <taxon>eudicotyledons</taxon>
        <taxon>Gunneridae</taxon>
        <taxon>Pentapetalae</taxon>
        <taxon>rosids</taxon>
        <taxon>fabids</taxon>
        <taxon>Cucurbitales</taxon>
        <taxon>Cucurbitaceae</taxon>
        <taxon>Benincaseae</taxon>
        <taxon>Cucumis</taxon>
    </lineage>
</organism>
<evidence type="ECO:0000256" key="1">
    <source>
        <dbReference type="SAM" id="MobiDB-lite"/>
    </source>
</evidence>
<dbReference type="OrthoDB" id="1939272at2759"/>
<reference evidence="3 4" key="3">
    <citation type="journal article" date="2010" name="BMC Genomics">
        <title>Transcriptome sequencing and comparative analysis of cucumber flowers with different sex types.</title>
        <authorList>
            <person name="Guo S."/>
            <person name="Zheng Y."/>
            <person name="Joung J.G."/>
            <person name="Liu S."/>
            <person name="Zhang Z."/>
            <person name="Crasta O.R."/>
            <person name="Sobral B.W."/>
            <person name="Xu Y."/>
            <person name="Huang S."/>
            <person name="Fei Z."/>
        </authorList>
    </citation>
    <scope>NUCLEOTIDE SEQUENCE [LARGE SCALE GENOMIC DNA]</scope>
    <source>
        <strain evidence="4">cv. 9930</strain>
    </source>
</reference>
<feature type="compositionally biased region" description="Polar residues" evidence="1">
    <location>
        <begin position="130"/>
        <end position="143"/>
    </location>
</feature>
<evidence type="ECO:0000256" key="2">
    <source>
        <dbReference type="SAM" id="Phobius"/>
    </source>
</evidence>
<sequence>MPGTIRLSVLEFIDLPELLPSQISIKVSMGKRHYETSDKGDFSFPLTTLRDDVILIVQDAGGNEISRAGVQAKSIVEKGYWDDLFPLEGGGHVHLQFQFALSEDDRSRIRMMRETALRRKQVERQDRNLRSSGSNIGSSFYRNPELSDSQKCLLQIGDLSAKGPTQQSTSTSTENISDGKPITERTNNVQLDQNDANRTKRNPSTTPQLQEVDANKPKVNNTVLVERIEKQSPHANKRSPTIRSEENLFNSQGTELSNSSSKGEEKTDATGTPSRRRAPGNVKKLLSAFESSLTQDTKPRIKPTLRNAQHSVVEKQTSLRVNQSKKPSEDNTKAILSQTPIGPPLAGELTHDLADIKQKEQKRKFIEARDGTKIFEDPGQSLKLKGKKNQVGGENLIEKDKMHKERDDIDVKNDESYQSRVQDKQFLSKRSGGWIFPDERRRLCVTTSDNQIQDLAGGGRISYTFVRKGEMKISTEESRGTSETKANGGKSEHQEMIKPDSSDDVKPFEGALAKALKIAIMVGFGTLVLFTRQRKKKK</sequence>
<keyword evidence="2" id="KW-0472">Membrane</keyword>
<feature type="region of interest" description="Disordered" evidence="1">
    <location>
        <begin position="472"/>
        <end position="505"/>
    </location>
</feature>
<feature type="region of interest" description="Disordered" evidence="1">
    <location>
        <begin position="161"/>
        <end position="345"/>
    </location>
</feature>
<feature type="compositionally biased region" description="Basic and acidic residues" evidence="1">
    <location>
        <begin position="119"/>
        <end position="129"/>
    </location>
</feature>
<keyword evidence="4" id="KW-1185">Reference proteome</keyword>
<protein>
    <submittedName>
        <fullName evidence="3">Uncharacterized protein</fullName>
    </submittedName>
</protein>
<feature type="compositionally biased region" description="Polar residues" evidence="1">
    <location>
        <begin position="238"/>
        <end position="261"/>
    </location>
</feature>
<dbReference type="Proteomes" id="UP000029981">
    <property type="component" value="Chromosome 2"/>
</dbReference>
<dbReference type="OMA" id="DHRESNE"/>
<dbReference type="PANTHER" id="PTHR36810">
    <property type="entry name" value="BNACNNG47150D PROTEIN"/>
    <property type="match status" value="1"/>
</dbReference>
<feature type="compositionally biased region" description="Polar residues" evidence="1">
    <location>
        <begin position="306"/>
        <end position="325"/>
    </location>
</feature>
<evidence type="ECO:0000313" key="3">
    <source>
        <dbReference type="EMBL" id="KGN60539.1"/>
    </source>
</evidence>
<feature type="region of interest" description="Disordered" evidence="1">
    <location>
        <begin position="119"/>
        <end position="143"/>
    </location>
</feature>
<reference evidence="3 4" key="4">
    <citation type="journal article" date="2011" name="BMC Genomics">
        <title>RNA-Seq improves annotation of protein-coding genes in the cucumber genome.</title>
        <authorList>
            <person name="Li Z."/>
            <person name="Zhang Z."/>
            <person name="Yan P."/>
            <person name="Huang S."/>
            <person name="Fei Z."/>
            <person name="Lin K."/>
        </authorList>
    </citation>
    <scope>NUCLEOTIDE SEQUENCE [LARGE SCALE GENOMIC DNA]</scope>
    <source>
        <strain evidence="4">cv. 9930</strain>
    </source>
</reference>
<dbReference type="AlphaFoldDB" id="A0A0A0LHS4"/>
<name>A0A0A0LHS4_CUCSA</name>
<feature type="compositionally biased region" description="Polar residues" evidence="1">
    <location>
        <begin position="163"/>
        <end position="176"/>
    </location>
</feature>
<keyword evidence="2" id="KW-0812">Transmembrane</keyword>
<dbReference type="eggNOG" id="ENOG502RZ0K">
    <property type="taxonomic scope" value="Eukaryota"/>
</dbReference>
<gene>
    <name evidence="3" type="ORF">Csa_2G000470</name>
</gene>
<feature type="compositionally biased region" description="Basic and acidic residues" evidence="1">
    <location>
        <begin position="472"/>
        <end position="482"/>
    </location>
</feature>
<evidence type="ECO:0000313" key="4">
    <source>
        <dbReference type="Proteomes" id="UP000029981"/>
    </source>
</evidence>
<dbReference type="KEGG" id="csv:101205190"/>
<proteinExistence type="predicted"/>
<dbReference type="EMBL" id="CM002923">
    <property type="protein sequence ID" value="KGN60539.1"/>
    <property type="molecule type" value="Genomic_DNA"/>
</dbReference>